<evidence type="ECO:0000313" key="2">
    <source>
        <dbReference type="Proteomes" id="UP000004440"/>
    </source>
</evidence>
<dbReference type="AlphaFoldDB" id="F9CVL7"/>
<reference evidence="1 2" key="1">
    <citation type="journal article" date="2011" name="J. Bacteriol.">
        <title>Genome Sequence of an Ammonia-Oxidizing Soil Archaeon, "Candidatus Nitrosoarchaeum koreensis" MY1.</title>
        <authorList>
            <person name="Kim B.K."/>
            <person name="Jung M.Y."/>
            <person name="Yu D.S."/>
            <person name="Park S.J."/>
            <person name="Oh T.K."/>
            <person name="Rhee S.K."/>
            <person name="Kim J.F."/>
        </authorList>
    </citation>
    <scope>NUCLEOTIDE SEQUENCE [LARGE SCALE GENOMIC DNA]</scope>
    <source>
        <strain evidence="1 2">MY1</strain>
    </source>
</reference>
<proteinExistence type="predicted"/>
<protein>
    <submittedName>
        <fullName evidence="1">Uncharacterized protein</fullName>
    </submittedName>
</protein>
<sequence length="71" mass="8210">MDKEIKKYNINKIVEFYMSVLEHEWIIVIDAVHAHDIEKLCIDVGISSMSTVKIVPMNLYSDTIKKLEASK</sequence>
<name>F9CVL7_9ARCH</name>
<accession>F9CVL7</accession>
<comment type="caution">
    <text evidence="1">The sequence shown here is derived from an EMBL/GenBank/DDBJ whole genome shotgun (WGS) entry which is preliminary data.</text>
</comment>
<dbReference type="Proteomes" id="UP000004440">
    <property type="component" value="Unassembled WGS sequence"/>
</dbReference>
<gene>
    <name evidence="1" type="ORF">MY1_0554</name>
</gene>
<dbReference type="EMBL" id="AFPU01000001">
    <property type="protein sequence ID" value="EGP93319.1"/>
    <property type="molecule type" value="Genomic_DNA"/>
</dbReference>
<organism evidence="1 2">
    <name type="scientific">Nitrosarchaeum koreense MY1</name>
    <dbReference type="NCBI Taxonomy" id="1001994"/>
    <lineage>
        <taxon>Archaea</taxon>
        <taxon>Nitrososphaerota</taxon>
        <taxon>Nitrososphaeria</taxon>
        <taxon>Nitrosopumilales</taxon>
        <taxon>Nitrosopumilaceae</taxon>
        <taxon>Nitrosarchaeum</taxon>
    </lineage>
</organism>
<evidence type="ECO:0000313" key="1">
    <source>
        <dbReference type="EMBL" id="EGP93319.1"/>
    </source>
</evidence>
<keyword evidence="2" id="KW-1185">Reference proteome</keyword>